<evidence type="ECO:0000313" key="1">
    <source>
        <dbReference type="EMBL" id="APG89965.1"/>
    </source>
</evidence>
<dbReference type="AlphaFoldDB" id="A0A1L3LIT9"/>
<proteinExistence type="predicted"/>
<sequence>MFEIDDDRDRRHCEDCDAGGANSKNNHCSFPWTHLHDVACTCDGAACAVRAYLTFASILDDK</sequence>
<reference evidence="1 2" key="1">
    <citation type="submission" date="2015-10" db="EMBL/GenBank/DDBJ databases">
        <title>Genomic differences between typical nodule nitrogen-fixing rhizobial strains and those coming from bean seeds.</title>
        <authorList>
            <person name="Peralta H."/>
            <person name="Aguilar-Vera A."/>
            <person name="Diaz R."/>
            <person name="Mora Y."/>
            <person name="Martinez-Batallar G."/>
            <person name="Salazar E."/>
            <person name="Vargas-Lagunas C."/>
            <person name="Encarnacion S."/>
            <person name="Girard L."/>
            <person name="Mora J."/>
        </authorList>
    </citation>
    <scope>NUCLEOTIDE SEQUENCE [LARGE SCALE GENOMIC DNA]</scope>
    <source>
        <strain evidence="1 2">CFNEI 73</strain>
    </source>
</reference>
<dbReference type="EMBL" id="CP013107">
    <property type="protein sequence ID" value="APG89965.1"/>
    <property type="molecule type" value="Genomic_DNA"/>
</dbReference>
<evidence type="ECO:0000313" key="2">
    <source>
        <dbReference type="Proteomes" id="UP000182306"/>
    </source>
</evidence>
<dbReference type="STRING" id="194963.SAMCFNEI73_Ch0639"/>
<dbReference type="Proteomes" id="UP000182306">
    <property type="component" value="Chromosome"/>
</dbReference>
<keyword evidence="2" id="KW-1185">Reference proteome</keyword>
<gene>
    <name evidence="1" type="ORF">SAMCFNEI73_Ch0639</name>
</gene>
<protein>
    <submittedName>
        <fullName evidence="1">Uncharacterized protein</fullName>
    </submittedName>
</protein>
<name>A0A1L3LIT9_9HYPH</name>
<accession>A0A1L3LIT9</accession>
<dbReference type="KEGG" id="same:SAMCFNEI73_Ch0639"/>
<organism evidence="1 2">
    <name type="scientific">Sinorhizobium americanum</name>
    <dbReference type="NCBI Taxonomy" id="194963"/>
    <lineage>
        <taxon>Bacteria</taxon>
        <taxon>Pseudomonadati</taxon>
        <taxon>Pseudomonadota</taxon>
        <taxon>Alphaproteobacteria</taxon>
        <taxon>Hyphomicrobiales</taxon>
        <taxon>Rhizobiaceae</taxon>
        <taxon>Sinorhizobium/Ensifer group</taxon>
        <taxon>Sinorhizobium</taxon>
    </lineage>
</organism>